<dbReference type="Gene3D" id="1.10.10.10">
    <property type="entry name" value="Winged helix-like DNA-binding domain superfamily/Winged helix DNA-binding domain"/>
    <property type="match status" value="1"/>
</dbReference>
<dbReference type="Pfam" id="PF03466">
    <property type="entry name" value="LysR_substrate"/>
    <property type="match status" value="1"/>
</dbReference>
<reference evidence="5 6" key="1">
    <citation type="journal article" date="2004" name="Science">
        <title>A predator unmasked: life cycle of Bdellovibrio bacteriovorus from a genomic perspective.</title>
        <authorList>
            <person name="Rendulic S."/>
            <person name="Jagtap P."/>
            <person name="Rosinus A."/>
            <person name="Eppinger M."/>
            <person name="Baar C."/>
            <person name="Lanz C."/>
            <person name="Keller H."/>
            <person name="Lambert C."/>
            <person name="Evans K.J."/>
            <person name="Goesmann A."/>
            <person name="Meyer F."/>
            <person name="Sockett R.E."/>
            <person name="Schuster S.C."/>
        </authorList>
    </citation>
    <scope>NUCLEOTIDE SEQUENCE [LARGE SCALE GENOMIC DNA]</scope>
    <source>
        <strain evidence="6">ATCC 15356 / DSM 50701 / NCIMB 9529 / HD100</strain>
    </source>
</reference>
<proteinExistence type="inferred from homology"/>
<accession>Q6MMB4</accession>
<dbReference type="KEGG" id="bba:Bd1722"/>
<protein>
    <submittedName>
        <fullName evidence="5">Putative transcriptional regulator</fullName>
    </submittedName>
</protein>
<name>Q6MMB4_BDEBA</name>
<organism evidence="5 6">
    <name type="scientific">Bdellovibrio bacteriovorus (strain ATCC 15356 / DSM 50701 / NCIMB 9529 / HD100)</name>
    <dbReference type="NCBI Taxonomy" id="264462"/>
    <lineage>
        <taxon>Bacteria</taxon>
        <taxon>Pseudomonadati</taxon>
        <taxon>Bdellovibrionota</taxon>
        <taxon>Bdellovibrionia</taxon>
        <taxon>Bdellovibrionales</taxon>
        <taxon>Pseudobdellovibrionaceae</taxon>
        <taxon>Bdellovibrio</taxon>
    </lineage>
</organism>
<comment type="similarity">
    <text evidence="1">Belongs to the LysR transcriptional regulatory family.</text>
</comment>
<evidence type="ECO:0000256" key="3">
    <source>
        <dbReference type="ARBA" id="ARBA00023163"/>
    </source>
</evidence>
<dbReference type="STRING" id="264462.Bd1722"/>
<dbReference type="PANTHER" id="PTHR30126">
    <property type="entry name" value="HTH-TYPE TRANSCRIPTIONAL REGULATOR"/>
    <property type="match status" value="1"/>
</dbReference>
<dbReference type="AlphaFoldDB" id="Q6MMB4"/>
<dbReference type="EMBL" id="BX842650">
    <property type="protein sequence ID" value="CAE79591.1"/>
    <property type="molecule type" value="Genomic_DNA"/>
</dbReference>
<feature type="domain" description="LysR substrate-binding" evidence="4">
    <location>
        <begin position="133"/>
        <end position="298"/>
    </location>
</feature>
<keyword evidence="2" id="KW-0805">Transcription regulation</keyword>
<keyword evidence="3" id="KW-0804">Transcription</keyword>
<keyword evidence="6" id="KW-1185">Reference proteome</keyword>
<dbReference type="eggNOG" id="COG0583">
    <property type="taxonomic scope" value="Bacteria"/>
</dbReference>
<sequence>MMDKRLSKISFFDLMLLAELPDHKSLRSLSRSLGVEPPRLTKVLKSVGHQLQFEIIKTSSHGYIMTAEGSYVSLQAKELLKKSEDFIPRKSQFLAPSTTYTVGGRGFMNVFFSGVMITSLESAGVKALLRFMDLSPEELRQTATEGVLDVALHLEEIKWPQTWSAAEVGAMSWNLYVGKNHQLKGTVSKEELLKFPFARSAYWNGRAIAQAADNFPIPRNERIMGHEMQTALTAIEIVQHSNNVALIPNIIARKYEEAGLIRSLKVRGLDLVESKIYLSVRSDKISQRLFKQWQTQLKGLLKT</sequence>
<gene>
    <name evidence="5" type="ordered locus">Bd1722</name>
</gene>
<evidence type="ECO:0000313" key="6">
    <source>
        <dbReference type="Proteomes" id="UP000008080"/>
    </source>
</evidence>
<evidence type="ECO:0000313" key="5">
    <source>
        <dbReference type="EMBL" id="CAE79591.1"/>
    </source>
</evidence>
<evidence type="ECO:0000259" key="4">
    <source>
        <dbReference type="Pfam" id="PF03466"/>
    </source>
</evidence>
<dbReference type="HOGENOM" id="CLU_917214_0_0_7"/>
<dbReference type="InterPro" id="IPR036388">
    <property type="entry name" value="WH-like_DNA-bd_sf"/>
</dbReference>
<dbReference type="SUPFAM" id="SSF53850">
    <property type="entry name" value="Periplasmic binding protein-like II"/>
    <property type="match status" value="1"/>
</dbReference>
<dbReference type="InterPro" id="IPR005119">
    <property type="entry name" value="LysR_subst-bd"/>
</dbReference>
<evidence type="ECO:0000256" key="1">
    <source>
        <dbReference type="ARBA" id="ARBA00009437"/>
    </source>
</evidence>
<evidence type="ECO:0000256" key="2">
    <source>
        <dbReference type="ARBA" id="ARBA00023015"/>
    </source>
</evidence>
<dbReference type="Gene3D" id="3.40.190.10">
    <property type="entry name" value="Periplasmic binding protein-like II"/>
    <property type="match status" value="2"/>
</dbReference>
<dbReference type="Proteomes" id="UP000008080">
    <property type="component" value="Chromosome"/>
</dbReference>